<feature type="region of interest" description="Disordered" evidence="9">
    <location>
        <begin position="297"/>
        <end position="329"/>
    </location>
</feature>
<gene>
    <name evidence="11" type="ORF">PV06_07283</name>
</gene>
<dbReference type="GO" id="GO:0005634">
    <property type="term" value="C:nucleus"/>
    <property type="evidence" value="ECO:0007669"/>
    <property type="project" value="UniProtKB-SubCell"/>
</dbReference>
<dbReference type="SMART" id="SM00355">
    <property type="entry name" value="ZnF_C2H2"/>
    <property type="match status" value="4"/>
</dbReference>
<dbReference type="Proteomes" id="UP000053342">
    <property type="component" value="Unassembled WGS sequence"/>
</dbReference>
<dbReference type="InterPro" id="IPR013087">
    <property type="entry name" value="Znf_C2H2_type"/>
</dbReference>
<dbReference type="InterPro" id="IPR051061">
    <property type="entry name" value="Zinc_finger_trans_reg"/>
</dbReference>
<dbReference type="VEuPathDB" id="FungiDB:PV06_07283"/>
<proteinExistence type="predicted"/>
<evidence type="ECO:0000256" key="6">
    <source>
        <dbReference type="ARBA" id="ARBA00023163"/>
    </source>
</evidence>
<dbReference type="GO" id="GO:0006357">
    <property type="term" value="P:regulation of transcription by RNA polymerase II"/>
    <property type="evidence" value="ECO:0007669"/>
    <property type="project" value="TreeGrafter"/>
</dbReference>
<accession>A0A0D2E1S0</accession>
<feature type="compositionally biased region" description="Low complexity" evidence="9">
    <location>
        <begin position="419"/>
        <end position="447"/>
    </location>
</feature>
<evidence type="ECO:0000256" key="7">
    <source>
        <dbReference type="ARBA" id="ARBA00023242"/>
    </source>
</evidence>
<dbReference type="PANTHER" id="PTHR46179">
    <property type="entry name" value="ZINC FINGER PROTEIN"/>
    <property type="match status" value="1"/>
</dbReference>
<protein>
    <recommendedName>
        <fullName evidence="10">C2H2-type domain-containing protein</fullName>
    </recommendedName>
</protein>
<evidence type="ECO:0000256" key="5">
    <source>
        <dbReference type="ARBA" id="ARBA00023015"/>
    </source>
</evidence>
<comment type="subcellular location">
    <subcellularLocation>
        <location evidence="1">Nucleus</location>
    </subcellularLocation>
</comment>
<name>A0A0D2E1S0_9EURO</name>
<keyword evidence="12" id="KW-1185">Reference proteome</keyword>
<evidence type="ECO:0000256" key="3">
    <source>
        <dbReference type="ARBA" id="ARBA00022771"/>
    </source>
</evidence>
<dbReference type="GO" id="GO:0008270">
    <property type="term" value="F:zinc ion binding"/>
    <property type="evidence" value="ECO:0007669"/>
    <property type="project" value="UniProtKB-KW"/>
</dbReference>
<evidence type="ECO:0000256" key="8">
    <source>
        <dbReference type="PROSITE-ProRule" id="PRU00042"/>
    </source>
</evidence>
<dbReference type="HOGENOM" id="CLU_033348_0_0_1"/>
<dbReference type="OrthoDB" id="427030at2759"/>
<evidence type="ECO:0000256" key="9">
    <source>
        <dbReference type="SAM" id="MobiDB-lite"/>
    </source>
</evidence>
<organism evidence="11 12">
    <name type="scientific">Exophiala oligosperma</name>
    <dbReference type="NCBI Taxonomy" id="215243"/>
    <lineage>
        <taxon>Eukaryota</taxon>
        <taxon>Fungi</taxon>
        <taxon>Dikarya</taxon>
        <taxon>Ascomycota</taxon>
        <taxon>Pezizomycotina</taxon>
        <taxon>Eurotiomycetes</taxon>
        <taxon>Chaetothyriomycetidae</taxon>
        <taxon>Chaetothyriales</taxon>
        <taxon>Herpotrichiellaceae</taxon>
        <taxon>Exophiala</taxon>
    </lineage>
</organism>
<keyword evidence="4" id="KW-0862">Zinc</keyword>
<dbReference type="RefSeq" id="XP_016261975.1">
    <property type="nucleotide sequence ID" value="XM_016408495.1"/>
</dbReference>
<feature type="compositionally biased region" description="Low complexity" evidence="9">
    <location>
        <begin position="98"/>
        <end position="108"/>
    </location>
</feature>
<evidence type="ECO:0000256" key="4">
    <source>
        <dbReference type="ARBA" id="ARBA00022833"/>
    </source>
</evidence>
<reference evidence="11 12" key="1">
    <citation type="submission" date="2015-01" db="EMBL/GenBank/DDBJ databases">
        <title>The Genome Sequence of Exophiala oligosperma CBS72588.</title>
        <authorList>
            <consortium name="The Broad Institute Genomics Platform"/>
            <person name="Cuomo C."/>
            <person name="de Hoog S."/>
            <person name="Gorbushina A."/>
            <person name="Stielow B."/>
            <person name="Teixiera M."/>
            <person name="Abouelleil A."/>
            <person name="Chapman S.B."/>
            <person name="Priest M."/>
            <person name="Young S.K."/>
            <person name="Wortman J."/>
            <person name="Nusbaum C."/>
            <person name="Birren B."/>
        </authorList>
    </citation>
    <scope>NUCLEOTIDE SEQUENCE [LARGE SCALE GENOMIC DNA]</scope>
    <source>
        <strain evidence="11 12">CBS 72588</strain>
    </source>
</reference>
<keyword evidence="5" id="KW-0805">Transcription regulation</keyword>
<keyword evidence="6" id="KW-0804">Transcription</keyword>
<keyword evidence="3 8" id="KW-0863">Zinc-finger</keyword>
<evidence type="ECO:0000256" key="2">
    <source>
        <dbReference type="ARBA" id="ARBA00022723"/>
    </source>
</evidence>
<keyword evidence="2" id="KW-0479">Metal-binding</keyword>
<feature type="region of interest" description="Disordered" evidence="9">
    <location>
        <begin position="419"/>
        <end position="456"/>
    </location>
</feature>
<dbReference type="PROSITE" id="PS00028">
    <property type="entry name" value="ZINC_FINGER_C2H2_1"/>
    <property type="match status" value="2"/>
</dbReference>
<dbReference type="PROSITE" id="PS50157">
    <property type="entry name" value="ZINC_FINGER_C2H2_2"/>
    <property type="match status" value="2"/>
</dbReference>
<feature type="domain" description="C2H2-type" evidence="10">
    <location>
        <begin position="463"/>
        <end position="493"/>
    </location>
</feature>
<sequence length="590" mass="64094">MGRTSPQGLMASDFHHQTFVNPLDVFPTKSRLAGRQNYRSPLRNGQVVSSRTPARYAAESHKFACCGEEEVPLFRPSSAMNYVTHDTPTDDFFGNPESSSSRNVSLHNSPSPMDCEDCVDDCDDCLEEHQLYNHQTDDEYVDDCQGCNDVQIDHKNNGRVCNDDTCDECDFSCFDCIDWNEFEQDKSLGLSFSVPLLGDNSLLGSGSVPPQFDENDLLNFQSPDFSNMQTEPLAPPLDVPMHHQCFGNTVPYWDSIAQAQLCNGAPGMPQQFPLPPFGMEFGCHPATAHQQLALPDFQPTAAFPPSPVTKQEPQTTPPSQQPTGTTPLSKTSDLLAAVSAPPTSRACQWLMPCGTVCGASFASATDLKKHLKAVHLVKGVTKCAWQSCDSATFTSEAALTGHISKKHLAPMLAAATASSSSLNSDQHPSTTSSSSSSANISASTTSTGPHTTAAASTNEGGPFKCTFPGCTKSFMYKQVRDDHVASCHQGNKMYCHICGQYLNGEGSNFKRHMATHRPKHQHMLCKFHGLGCKRRFPRLDNLRRHEACCKFGKGKKGLLAGSGGAGVGDGVDVDEVKHHHHHHHVHSAKA</sequence>
<dbReference type="PANTHER" id="PTHR46179:SF13">
    <property type="entry name" value="C2H2-TYPE DOMAIN-CONTAINING PROTEIN"/>
    <property type="match status" value="1"/>
</dbReference>
<dbReference type="STRING" id="215243.A0A0D2E1S0"/>
<keyword evidence="7" id="KW-0539">Nucleus</keyword>
<evidence type="ECO:0000313" key="11">
    <source>
        <dbReference type="EMBL" id="KIW41759.1"/>
    </source>
</evidence>
<evidence type="ECO:0000313" key="12">
    <source>
        <dbReference type="Proteomes" id="UP000053342"/>
    </source>
</evidence>
<dbReference type="EMBL" id="KN847337">
    <property type="protein sequence ID" value="KIW41759.1"/>
    <property type="molecule type" value="Genomic_DNA"/>
</dbReference>
<dbReference type="AlphaFoldDB" id="A0A0D2E1S0"/>
<dbReference type="Gene3D" id="3.30.160.60">
    <property type="entry name" value="Classic Zinc Finger"/>
    <property type="match status" value="2"/>
</dbReference>
<feature type="domain" description="C2H2-type" evidence="10">
    <location>
        <begin position="351"/>
        <end position="375"/>
    </location>
</feature>
<feature type="region of interest" description="Disordered" evidence="9">
    <location>
        <begin position="88"/>
        <end position="108"/>
    </location>
</feature>
<dbReference type="GeneID" id="27359357"/>
<evidence type="ECO:0000256" key="1">
    <source>
        <dbReference type="ARBA" id="ARBA00004123"/>
    </source>
</evidence>
<evidence type="ECO:0000259" key="10">
    <source>
        <dbReference type="PROSITE" id="PS50157"/>
    </source>
</evidence>